<dbReference type="InterPro" id="IPR014048">
    <property type="entry name" value="MethylDNA_cys_MeTrfase_DNA-bd"/>
</dbReference>
<evidence type="ECO:0000256" key="2">
    <source>
        <dbReference type="ARBA" id="ARBA00008711"/>
    </source>
</evidence>
<keyword evidence="11" id="KW-1185">Reference proteome</keyword>
<dbReference type="AlphaFoldDB" id="A0A939LWL8"/>
<evidence type="ECO:0000256" key="4">
    <source>
        <dbReference type="ARBA" id="ARBA00022603"/>
    </source>
</evidence>
<protein>
    <recommendedName>
        <fullName evidence="3">methylated-DNA--[protein]-cysteine S-methyltransferase</fullName>
        <ecNumber evidence="3">2.1.1.63</ecNumber>
    </recommendedName>
</protein>
<dbReference type="PROSITE" id="PS00374">
    <property type="entry name" value="MGMT"/>
    <property type="match status" value="1"/>
</dbReference>
<dbReference type="CDD" id="cd06445">
    <property type="entry name" value="ATase"/>
    <property type="match status" value="1"/>
</dbReference>
<dbReference type="InterPro" id="IPR018060">
    <property type="entry name" value="HTH_AraC"/>
</dbReference>
<dbReference type="PROSITE" id="PS01124">
    <property type="entry name" value="HTH_ARAC_FAMILY_2"/>
    <property type="match status" value="1"/>
</dbReference>
<evidence type="ECO:0000259" key="9">
    <source>
        <dbReference type="PROSITE" id="PS01124"/>
    </source>
</evidence>
<comment type="catalytic activity">
    <reaction evidence="1">
        <text>a 4-O-methyl-thymidine in DNA + L-cysteinyl-[protein] = a thymidine in DNA + S-methyl-L-cysteinyl-[protein]</text>
        <dbReference type="Rhea" id="RHEA:53428"/>
        <dbReference type="Rhea" id="RHEA-COMP:10131"/>
        <dbReference type="Rhea" id="RHEA-COMP:10132"/>
        <dbReference type="Rhea" id="RHEA-COMP:13555"/>
        <dbReference type="Rhea" id="RHEA-COMP:13556"/>
        <dbReference type="ChEBI" id="CHEBI:29950"/>
        <dbReference type="ChEBI" id="CHEBI:82612"/>
        <dbReference type="ChEBI" id="CHEBI:137386"/>
        <dbReference type="ChEBI" id="CHEBI:137387"/>
        <dbReference type="EC" id="2.1.1.63"/>
    </reaction>
</comment>
<dbReference type="Proteomes" id="UP000664209">
    <property type="component" value="Unassembled WGS sequence"/>
</dbReference>
<evidence type="ECO:0000256" key="5">
    <source>
        <dbReference type="ARBA" id="ARBA00022679"/>
    </source>
</evidence>
<comment type="caution">
    <text evidence="10">The sequence shown here is derived from an EMBL/GenBank/DDBJ whole genome shotgun (WGS) entry which is preliminary data.</text>
</comment>
<dbReference type="InterPro" id="IPR001497">
    <property type="entry name" value="MethylDNA_cys_MeTrfase_AS"/>
</dbReference>
<evidence type="ECO:0000256" key="8">
    <source>
        <dbReference type="ARBA" id="ARBA00049348"/>
    </source>
</evidence>
<keyword evidence="4 10" id="KW-0489">Methyltransferase</keyword>
<keyword evidence="7" id="KW-0234">DNA repair</keyword>
<accession>A0A939LWL8</accession>
<dbReference type="PANTHER" id="PTHR10815:SF14">
    <property type="entry name" value="BIFUNCTIONAL TRANSCRIPTIONAL ACTIVATOR_DNA REPAIR ENZYME ADA"/>
    <property type="match status" value="1"/>
</dbReference>
<dbReference type="GO" id="GO:0006281">
    <property type="term" value="P:DNA repair"/>
    <property type="evidence" value="ECO:0007669"/>
    <property type="project" value="UniProtKB-KW"/>
</dbReference>
<dbReference type="GO" id="GO:0003700">
    <property type="term" value="F:DNA-binding transcription factor activity"/>
    <property type="evidence" value="ECO:0007669"/>
    <property type="project" value="InterPro"/>
</dbReference>
<dbReference type="Gene3D" id="1.10.10.60">
    <property type="entry name" value="Homeodomain-like"/>
    <property type="match status" value="1"/>
</dbReference>
<keyword evidence="5 10" id="KW-0808">Transferase</keyword>
<dbReference type="GO" id="GO:0003908">
    <property type="term" value="F:methylated-DNA-[protein]-cysteine S-methyltransferase activity"/>
    <property type="evidence" value="ECO:0007669"/>
    <property type="project" value="UniProtKB-EC"/>
</dbReference>
<dbReference type="FunFam" id="1.10.10.10:FF:000214">
    <property type="entry name" value="Methylated-DNA--protein-cysteine methyltransferase"/>
    <property type="match status" value="1"/>
</dbReference>
<name>A0A939LWL8_9CELL</name>
<dbReference type="GO" id="GO:0043565">
    <property type="term" value="F:sequence-specific DNA binding"/>
    <property type="evidence" value="ECO:0007669"/>
    <property type="project" value="InterPro"/>
</dbReference>
<organism evidence="10 11">
    <name type="scientific">Actinotalea soli</name>
    <dbReference type="NCBI Taxonomy" id="2819234"/>
    <lineage>
        <taxon>Bacteria</taxon>
        <taxon>Bacillati</taxon>
        <taxon>Actinomycetota</taxon>
        <taxon>Actinomycetes</taxon>
        <taxon>Micrococcales</taxon>
        <taxon>Cellulomonadaceae</taxon>
        <taxon>Actinotalea</taxon>
    </lineage>
</organism>
<dbReference type="EMBL" id="JAGEMK010000006">
    <property type="protein sequence ID" value="MBO1752597.1"/>
    <property type="molecule type" value="Genomic_DNA"/>
</dbReference>
<evidence type="ECO:0000313" key="10">
    <source>
        <dbReference type="EMBL" id="MBO1752597.1"/>
    </source>
</evidence>
<sequence length="295" mass="30939">MTTDPTATPAAPLGLDRVVRACRAMVEAGGPVPTAELAELTGCSERQLVRLFAAHAGTTPRAFGQAVRAGEVRRLLREHEQVTEAIFAAGFGSVRSFYETASPTLGMNPRQYATGAPGQALRWTTVDTDLGQVLAVAGDLGLAAVRIGPDVGPLLEQVRQEFPAAHLEQDDAGLAELADGLRALARGDSPGTDLPVDLHGTAFQARVWDALRRIPAGQTRSYTEVAEAIGAPTAVRAVASACGANPVALVIPCHRVVRSDGSLGGYRWGLEVKQRLLATEAAETEAAEHPAERSA</sequence>
<comment type="catalytic activity">
    <reaction evidence="8">
        <text>a 6-O-methyl-2'-deoxyguanosine in DNA + L-cysteinyl-[protein] = S-methyl-L-cysteinyl-[protein] + a 2'-deoxyguanosine in DNA</text>
        <dbReference type="Rhea" id="RHEA:24000"/>
        <dbReference type="Rhea" id="RHEA-COMP:10131"/>
        <dbReference type="Rhea" id="RHEA-COMP:10132"/>
        <dbReference type="Rhea" id="RHEA-COMP:11367"/>
        <dbReference type="Rhea" id="RHEA-COMP:11368"/>
        <dbReference type="ChEBI" id="CHEBI:29950"/>
        <dbReference type="ChEBI" id="CHEBI:82612"/>
        <dbReference type="ChEBI" id="CHEBI:85445"/>
        <dbReference type="ChEBI" id="CHEBI:85448"/>
        <dbReference type="EC" id="2.1.1.63"/>
    </reaction>
</comment>
<reference evidence="10" key="1">
    <citation type="submission" date="2021-03" db="EMBL/GenBank/DDBJ databases">
        <title>Actinotalea soli sp. nov., isolated from soil.</title>
        <authorList>
            <person name="Ping W."/>
            <person name="Zhang J."/>
        </authorList>
    </citation>
    <scope>NUCLEOTIDE SEQUENCE</scope>
    <source>
        <strain evidence="10">BY-33</strain>
    </source>
</reference>
<keyword evidence="6" id="KW-0227">DNA damage</keyword>
<dbReference type="Gene3D" id="3.30.160.70">
    <property type="entry name" value="Methylated DNA-protein cysteine methyltransferase domain"/>
    <property type="match status" value="1"/>
</dbReference>
<dbReference type="InterPro" id="IPR036217">
    <property type="entry name" value="MethylDNA_cys_MeTrfase_DNAb"/>
</dbReference>
<evidence type="ECO:0000313" key="11">
    <source>
        <dbReference type="Proteomes" id="UP000664209"/>
    </source>
</evidence>
<evidence type="ECO:0000256" key="1">
    <source>
        <dbReference type="ARBA" id="ARBA00001286"/>
    </source>
</evidence>
<dbReference type="PANTHER" id="PTHR10815">
    <property type="entry name" value="METHYLATED-DNA--PROTEIN-CYSTEINE METHYLTRANSFERASE"/>
    <property type="match status" value="1"/>
</dbReference>
<evidence type="ECO:0000256" key="6">
    <source>
        <dbReference type="ARBA" id="ARBA00022763"/>
    </source>
</evidence>
<dbReference type="SUPFAM" id="SSF53155">
    <property type="entry name" value="Methylated DNA-protein cysteine methyltransferase domain"/>
    <property type="match status" value="1"/>
</dbReference>
<feature type="domain" description="HTH araC/xylS-type" evidence="9">
    <location>
        <begin position="16"/>
        <end position="115"/>
    </location>
</feature>
<comment type="similarity">
    <text evidence="2">Belongs to the MGMT family.</text>
</comment>
<dbReference type="InterPro" id="IPR036388">
    <property type="entry name" value="WH-like_DNA-bd_sf"/>
</dbReference>
<dbReference type="EC" id="2.1.1.63" evidence="3"/>
<dbReference type="Pfam" id="PF01035">
    <property type="entry name" value="DNA_binding_1"/>
    <property type="match status" value="1"/>
</dbReference>
<evidence type="ECO:0000256" key="7">
    <source>
        <dbReference type="ARBA" id="ARBA00023204"/>
    </source>
</evidence>
<dbReference type="RefSeq" id="WP_208056274.1">
    <property type="nucleotide sequence ID" value="NZ_JAGEMK010000006.1"/>
</dbReference>
<proteinExistence type="inferred from homology"/>
<evidence type="ECO:0000256" key="3">
    <source>
        <dbReference type="ARBA" id="ARBA00011918"/>
    </source>
</evidence>
<dbReference type="SUPFAM" id="SSF46767">
    <property type="entry name" value="Methylated DNA-protein cysteine methyltransferase, C-terminal domain"/>
    <property type="match status" value="1"/>
</dbReference>
<dbReference type="NCBIfam" id="TIGR00589">
    <property type="entry name" value="ogt"/>
    <property type="match status" value="1"/>
</dbReference>
<dbReference type="InterPro" id="IPR036631">
    <property type="entry name" value="MGMT_N_sf"/>
</dbReference>
<dbReference type="Pfam" id="PF12833">
    <property type="entry name" value="HTH_18"/>
    <property type="match status" value="1"/>
</dbReference>
<gene>
    <name evidence="10" type="ORF">J4G33_12360</name>
</gene>
<dbReference type="SMART" id="SM00342">
    <property type="entry name" value="HTH_ARAC"/>
    <property type="match status" value="1"/>
</dbReference>
<dbReference type="GO" id="GO:0032259">
    <property type="term" value="P:methylation"/>
    <property type="evidence" value="ECO:0007669"/>
    <property type="project" value="UniProtKB-KW"/>
</dbReference>
<dbReference type="Gene3D" id="1.10.10.10">
    <property type="entry name" value="Winged helix-like DNA-binding domain superfamily/Winged helix DNA-binding domain"/>
    <property type="match status" value="1"/>
</dbReference>